<evidence type="ECO:0000256" key="2">
    <source>
        <dbReference type="ARBA" id="ARBA00022801"/>
    </source>
</evidence>
<organism evidence="8 9">
    <name type="scientific">Symbiobacterium terraclitae</name>
    <dbReference type="NCBI Taxonomy" id="557451"/>
    <lineage>
        <taxon>Bacteria</taxon>
        <taxon>Bacillati</taxon>
        <taxon>Bacillota</taxon>
        <taxon>Clostridia</taxon>
        <taxon>Eubacteriales</taxon>
        <taxon>Symbiobacteriaceae</taxon>
        <taxon>Symbiobacterium</taxon>
    </lineage>
</organism>
<reference evidence="8 9" key="1">
    <citation type="submission" date="2021-03" db="EMBL/GenBank/DDBJ databases">
        <title>Genomic Encyclopedia of Type Strains, Phase IV (KMG-IV): sequencing the most valuable type-strain genomes for metagenomic binning, comparative biology and taxonomic classification.</title>
        <authorList>
            <person name="Goeker M."/>
        </authorList>
    </citation>
    <scope>NUCLEOTIDE SEQUENCE [LARGE SCALE GENOMIC DNA]</scope>
    <source>
        <strain evidence="8 9">DSM 27138</strain>
    </source>
</reference>
<dbReference type="InterPro" id="IPR017853">
    <property type="entry name" value="GH"/>
</dbReference>
<feature type="region of interest" description="Disordered" evidence="4">
    <location>
        <begin position="30"/>
        <end position="61"/>
    </location>
</feature>
<evidence type="ECO:0000256" key="5">
    <source>
        <dbReference type="SAM" id="SignalP"/>
    </source>
</evidence>
<dbReference type="InterPro" id="IPR036962">
    <property type="entry name" value="Glyco_hydro_3_N_sf"/>
</dbReference>
<evidence type="ECO:0000259" key="6">
    <source>
        <dbReference type="Pfam" id="PF00933"/>
    </source>
</evidence>
<comment type="similarity">
    <text evidence="1">Belongs to the glycosyl hydrolase 3 family.</text>
</comment>
<name>A0ABS4JST9_9FIRM</name>
<dbReference type="Gene3D" id="3.20.20.300">
    <property type="entry name" value="Glycoside hydrolase, family 3, N-terminal domain"/>
    <property type="match status" value="1"/>
</dbReference>
<dbReference type="Pfam" id="PF01915">
    <property type="entry name" value="Glyco_hydro_3_C"/>
    <property type="match status" value="1"/>
</dbReference>
<protein>
    <submittedName>
        <fullName evidence="8">Beta-N-acetylhexosaminidase</fullName>
        <ecNumber evidence="8">3.2.1.52</ecNumber>
    </submittedName>
</protein>
<keyword evidence="3 8" id="KW-0326">Glycosidase</keyword>
<dbReference type="InterPro" id="IPR036881">
    <property type="entry name" value="Glyco_hydro_3_C_sf"/>
</dbReference>
<dbReference type="SUPFAM" id="SSF51445">
    <property type="entry name" value="(Trans)glycosidases"/>
    <property type="match status" value="1"/>
</dbReference>
<comment type="caution">
    <text evidence="8">The sequence shown here is derived from an EMBL/GenBank/DDBJ whole genome shotgun (WGS) entry which is preliminary data.</text>
</comment>
<keyword evidence="5" id="KW-0732">Signal</keyword>
<keyword evidence="9" id="KW-1185">Reference proteome</keyword>
<gene>
    <name evidence="8" type="ORF">J2Z79_002007</name>
</gene>
<proteinExistence type="inferred from homology"/>
<dbReference type="RefSeq" id="WP_209466720.1">
    <property type="nucleotide sequence ID" value="NZ_JAGGLG010000015.1"/>
</dbReference>
<dbReference type="GO" id="GO:0004563">
    <property type="term" value="F:beta-N-acetylhexosaminidase activity"/>
    <property type="evidence" value="ECO:0007669"/>
    <property type="project" value="UniProtKB-EC"/>
</dbReference>
<keyword evidence="2 8" id="KW-0378">Hydrolase</keyword>
<dbReference type="InterPro" id="IPR001764">
    <property type="entry name" value="Glyco_hydro_3_N"/>
</dbReference>
<dbReference type="NCBIfam" id="NF003740">
    <property type="entry name" value="PRK05337.1"/>
    <property type="match status" value="1"/>
</dbReference>
<evidence type="ECO:0000259" key="7">
    <source>
        <dbReference type="Pfam" id="PF01915"/>
    </source>
</evidence>
<dbReference type="Proteomes" id="UP001519289">
    <property type="component" value="Unassembled WGS sequence"/>
</dbReference>
<dbReference type="PANTHER" id="PTHR30480">
    <property type="entry name" value="BETA-HEXOSAMINIDASE-RELATED"/>
    <property type="match status" value="1"/>
</dbReference>
<dbReference type="InterPro" id="IPR050226">
    <property type="entry name" value="NagZ_Beta-hexosaminidase"/>
</dbReference>
<dbReference type="PRINTS" id="PR00133">
    <property type="entry name" value="GLHYDRLASE3"/>
</dbReference>
<dbReference type="Gene3D" id="3.40.50.1700">
    <property type="entry name" value="Glycoside hydrolase family 3 C-terminal domain"/>
    <property type="match status" value="1"/>
</dbReference>
<evidence type="ECO:0000313" key="9">
    <source>
        <dbReference type="Proteomes" id="UP001519289"/>
    </source>
</evidence>
<evidence type="ECO:0000256" key="1">
    <source>
        <dbReference type="ARBA" id="ARBA00005336"/>
    </source>
</evidence>
<evidence type="ECO:0000313" key="8">
    <source>
        <dbReference type="EMBL" id="MBP2018592.1"/>
    </source>
</evidence>
<dbReference type="InterPro" id="IPR002772">
    <property type="entry name" value="Glyco_hydro_3_C"/>
</dbReference>
<dbReference type="Pfam" id="PF00933">
    <property type="entry name" value="Glyco_hydro_3"/>
    <property type="match status" value="1"/>
</dbReference>
<feature type="signal peptide" evidence="5">
    <location>
        <begin position="1"/>
        <end position="20"/>
    </location>
</feature>
<sequence>MPVRLSAKLLRCALSVLLLATTGLWGCGRGGAPGPQPSPPPTADGGTGQEPGGEPAPPESVVGDWLEYLTLEEKLGQLVWVGLPGTELTAEAGQLLAEGKAGGCIFFGRQGSDPETLRRLTADLQRAATARDRATPGLVIAVDHEGGLVQRFGPPFTQWPASMALGATGSAEYAEQVGRAMARELRAVGVNMNLAPVADVNNNPANPVIGTRSFGADPGLVARLTAAFIQGLQAEGVGAAAKHFPGHGDTEVDSHFALPVIPHDRQRLDQVELVPFRAAVTAGSDAIMAGHILFPAVAQDGRPASLSADMLTGLLKGELGYEGVVITDAMDGMAAITATYGVEEGLVLAIQAGADVVLIPGSFGREDALYGVLLQAVRDGRIPESRIEDAAARVLALKEKSGLLPPLPDAAGGEHTRTAQIVAGAPPGAPTGGPTGGDDPIGAPVHQELADRVGADALTLVRNAHLPLAPNPDDLILVIGPAHANRHDRGDGVVTALGASIKELHPNTREITLERSPSALAVAAARQMAAEAAVVVYAVSDGHEYPEHVSLMGELVAGGRPVVVVGLGMPRELTAVPEIATYIAAYGDGDAHLKGVGPLLFGRAEPRGRLPVAIPGLYAAGHGLDLH</sequence>
<feature type="domain" description="Glycoside hydrolase family 3 C-terminal" evidence="7">
    <location>
        <begin position="459"/>
        <end position="615"/>
    </location>
</feature>
<dbReference type="SUPFAM" id="SSF52279">
    <property type="entry name" value="Beta-D-glucan exohydrolase, C-terminal domain"/>
    <property type="match status" value="1"/>
</dbReference>
<feature type="domain" description="Glycoside hydrolase family 3 N-terminal" evidence="6">
    <location>
        <begin position="70"/>
        <end position="396"/>
    </location>
</feature>
<dbReference type="EC" id="3.2.1.52" evidence="8"/>
<evidence type="ECO:0000256" key="4">
    <source>
        <dbReference type="SAM" id="MobiDB-lite"/>
    </source>
</evidence>
<dbReference type="EMBL" id="JAGGLG010000015">
    <property type="protein sequence ID" value="MBP2018592.1"/>
    <property type="molecule type" value="Genomic_DNA"/>
</dbReference>
<evidence type="ECO:0000256" key="3">
    <source>
        <dbReference type="ARBA" id="ARBA00023295"/>
    </source>
</evidence>
<feature type="chain" id="PRO_5047290588" evidence="5">
    <location>
        <begin position="21"/>
        <end position="627"/>
    </location>
</feature>
<dbReference type="PANTHER" id="PTHR30480:SF16">
    <property type="entry name" value="GLYCOSIDE HYDROLASE FAMILY 3 DOMAIN PROTEIN"/>
    <property type="match status" value="1"/>
</dbReference>
<accession>A0ABS4JST9</accession>